<dbReference type="EMBL" id="CAAALY010116727">
    <property type="protein sequence ID" value="VEL30898.1"/>
    <property type="molecule type" value="Genomic_DNA"/>
</dbReference>
<reference evidence="1" key="1">
    <citation type="submission" date="2018-11" db="EMBL/GenBank/DDBJ databases">
        <authorList>
            <consortium name="Pathogen Informatics"/>
        </authorList>
    </citation>
    <scope>NUCLEOTIDE SEQUENCE</scope>
</reference>
<sequence>MPTHSPLTRIHLVLCNPIFLPALRPHPQSASLLASQAPVPQTPWRLRYSRPLNFGHPFRLRLPLPS</sequence>
<accession>A0A448X8T8</accession>
<gene>
    <name evidence="1" type="ORF">PXEA_LOCUS24338</name>
</gene>
<evidence type="ECO:0000313" key="2">
    <source>
        <dbReference type="Proteomes" id="UP000784294"/>
    </source>
</evidence>
<dbReference type="Proteomes" id="UP000784294">
    <property type="component" value="Unassembled WGS sequence"/>
</dbReference>
<protein>
    <submittedName>
        <fullName evidence="1">Uncharacterized protein</fullName>
    </submittedName>
</protein>
<comment type="caution">
    <text evidence="1">The sequence shown here is derived from an EMBL/GenBank/DDBJ whole genome shotgun (WGS) entry which is preliminary data.</text>
</comment>
<keyword evidence="2" id="KW-1185">Reference proteome</keyword>
<name>A0A448X8T8_9PLAT</name>
<proteinExistence type="predicted"/>
<dbReference type="AlphaFoldDB" id="A0A448X8T8"/>
<organism evidence="1 2">
    <name type="scientific">Protopolystoma xenopodis</name>
    <dbReference type="NCBI Taxonomy" id="117903"/>
    <lineage>
        <taxon>Eukaryota</taxon>
        <taxon>Metazoa</taxon>
        <taxon>Spiralia</taxon>
        <taxon>Lophotrochozoa</taxon>
        <taxon>Platyhelminthes</taxon>
        <taxon>Monogenea</taxon>
        <taxon>Polyopisthocotylea</taxon>
        <taxon>Polystomatidea</taxon>
        <taxon>Polystomatidae</taxon>
        <taxon>Protopolystoma</taxon>
    </lineage>
</organism>
<evidence type="ECO:0000313" key="1">
    <source>
        <dbReference type="EMBL" id="VEL30898.1"/>
    </source>
</evidence>